<dbReference type="InterPro" id="IPR024932">
    <property type="entry name" value="ApbE"/>
</dbReference>
<accession>A0A2T2XF65</accession>
<keyword evidence="4 10" id="KW-0808">Transferase</keyword>
<reference evidence="12 13" key="1">
    <citation type="journal article" date="2014" name="BMC Genomics">
        <title>Comparison of environmental and isolate Sulfobacillus genomes reveals diverse carbon, sulfur, nitrogen, and hydrogen metabolisms.</title>
        <authorList>
            <person name="Justice N.B."/>
            <person name="Norman A."/>
            <person name="Brown C.T."/>
            <person name="Singh A."/>
            <person name="Thomas B.C."/>
            <person name="Banfield J.F."/>
        </authorList>
    </citation>
    <scope>NUCLEOTIDE SEQUENCE [LARGE SCALE GENOMIC DNA]</scope>
    <source>
        <strain evidence="12">AMDSBA4</strain>
    </source>
</reference>
<evidence type="ECO:0000256" key="6">
    <source>
        <dbReference type="ARBA" id="ARBA00022827"/>
    </source>
</evidence>
<comment type="cofactor">
    <cofactor evidence="11">
        <name>Mg(2+)</name>
        <dbReference type="ChEBI" id="CHEBI:18420"/>
    </cofactor>
    <cofactor evidence="11">
        <name>Mn(2+)</name>
        <dbReference type="ChEBI" id="CHEBI:29035"/>
    </cofactor>
    <text evidence="11">Magnesium. Can also use manganese.</text>
</comment>
<evidence type="ECO:0000256" key="7">
    <source>
        <dbReference type="ARBA" id="ARBA00022842"/>
    </source>
</evidence>
<comment type="catalytic activity">
    <reaction evidence="9 10">
        <text>L-threonyl-[protein] + FAD = FMN-L-threonyl-[protein] + AMP + H(+)</text>
        <dbReference type="Rhea" id="RHEA:36847"/>
        <dbReference type="Rhea" id="RHEA-COMP:11060"/>
        <dbReference type="Rhea" id="RHEA-COMP:11061"/>
        <dbReference type="ChEBI" id="CHEBI:15378"/>
        <dbReference type="ChEBI" id="CHEBI:30013"/>
        <dbReference type="ChEBI" id="CHEBI:57692"/>
        <dbReference type="ChEBI" id="CHEBI:74257"/>
        <dbReference type="ChEBI" id="CHEBI:456215"/>
        <dbReference type="EC" id="2.7.1.180"/>
    </reaction>
</comment>
<feature type="binding site" evidence="11">
    <location>
        <position position="282"/>
    </location>
    <ligand>
        <name>Mg(2+)</name>
        <dbReference type="ChEBI" id="CHEBI:18420"/>
    </ligand>
</feature>
<dbReference type="EC" id="2.7.1.180" evidence="1 10"/>
<organism evidence="12 13">
    <name type="scientific">Sulfobacillus benefaciens</name>
    <dbReference type="NCBI Taxonomy" id="453960"/>
    <lineage>
        <taxon>Bacteria</taxon>
        <taxon>Bacillati</taxon>
        <taxon>Bacillota</taxon>
        <taxon>Clostridia</taxon>
        <taxon>Eubacteriales</taxon>
        <taxon>Clostridiales Family XVII. Incertae Sedis</taxon>
        <taxon>Sulfobacillus</taxon>
    </lineage>
</organism>
<dbReference type="PANTHER" id="PTHR30040:SF2">
    <property type="entry name" value="FAD:PROTEIN FMN TRANSFERASE"/>
    <property type="match status" value="1"/>
</dbReference>
<dbReference type="AlphaFoldDB" id="A0A2T2XF65"/>
<keyword evidence="3 10" id="KW-0285">Flavoprotein</keyword>
<dbReference type="Pfam" id="PF02424">
    <property type="entry name" value="ApbE"/>
    <property type="match status" value="1"/>
</dbReference>
<evidence type="ECO:0000256" key="3">
    <source>
        <dbReference type="ARBA" id="ARBA00022630"/>
    </source>
</evidence>
<evidence type="ECO:0000256" key="8">
    <source>
        <dbReference type="ARBA" id="ARBA00031306"/>
    </source>
</evidence>
<evidence type="ECO:0000256" key="9">
    <source>
        <dbReference type="ARBA" id="ARBA00048540"/>
    </source>
</evidence>
<keyword evidence="6 10" id="KW-0274">FAD</keyword>
<feature type="binding site" evidence="11">
    <location>
        <position position="173"/>
    </location>
    <ligand>
        <name>Mg(2+)</name>
        <dbReference type="ChEBI" id="CHEBI:18420"/>
    </ligand>
</feature>
<feature type="binding site" evidence="11">
    <location>
        <position position="286"/>
    </location>
    <ligand>
        <name>Mg(2+)</name>
        <dbReference type="ChEBI" id="CHEBI:18420"/>
    </ligand>
</feature>
<evidence type="ECO:0000256" key="5">
    <source>
        <dbReference type="ARBA" id="ARBA00022723"/>
    </source>
</evidence>
<evidence type="ECO:0000313" key="13">
    <source>
        <dbReference type="Proteomes" id="UP000242972"/>
    </source>
</evidence>
<dbReference type="Proteomes" id="UP000242972">
    <property type="component" value="Unassembled WGS sequence"/>
</dbReference>
<dbReference type="PIRSF" id="PIRSF006268">
    <property type="entry name" value="ApbE"/>
    <property type="match status" value="1"/>
</dbReference>
<comment type="caution">
    <text evidence="12">The sequence shown here is derived from an EMBL/GenBank/DDBJ whole genome shotgun (WGS) entry which is preliminary data.</text>
</comment>
<dbReference type="GO" id="GO:0046872">
    <property type="term" value="F:metal ion binding"/>
    <property type="evidence" value="ECO:0007669"/>
    <property type="project" value="UniProtKB-UniRule"/>
</dbReference>
<dbReference type="SUPFAM" id="SSF143631">
    <property type="entry name" value="ApbE-like"/>
    <property type="match status" value="1"/>
</dbReference>
<keyword evidence="5 10" id="KW-0479">Metal-binding</keyword>
<dbReference type="EMBL" id="PXYW01000028">
    <property type="protein sequence ID" value="PSR33062.1"/>
    <property type="molecule type" value="Genomic_DNA"/>
</dbReference>
<evidence type="ECO:0000256" key="4">
    <source>
        <dbReference type="ARBA" id="ARBA00022679"/>
    </source>
</evidence>
<dbReference type="Gene3D" id="3.10.520.10">
    <property type="entry name" value="ApbE-like domains"/>
    <property type="match status" value="1"/>
</dbReference>
<comment type="similarity">
    <text evidence="10">Belongs to the ApbE family.</text>
</comment>
<evidence type="ECO:0000256" key="11">
    <source>
        <dbReference type="PIRSR" id="PIRSR006268-2"/>
    </source>
</evidence>
<dbReference type="PANTHER" id="PTHR30040">
    <property type="entry name" value="THIAMINE BIOSYNTHESIS LIPOPROTEIN APBE"/>
    <property type="match status" value="1"/>
</dbReference>
<gene>
    <name evidence="12" type="ORF">C7B46_11720</name>
</gene>
<sequence>MRCKRQRNDEETMAEKNISSSHFRWLTHQESFVLMGTIVSIHIVGRETPRVMSQSVGRALSAMRAVEMACSRFDTQSAVTHLTRHPGELIEVPPALFYALKIAQQMSELTEGVFDVTVGHSMEQFGFNRHYLTGDLVCSAVPHDSPVSYRDITLVEEIPAVVLAKPMVIDLGAVAKGLAVDMARKELEGWDGFAIDAGGDVYVQGIDPQGEPWNIGVEHPNEGAGYMATLRGTNIAVATSGSYRRKSPVQDDVHHLWNPVTGRSPHDILSLTVVAPWAVLADAVATAAFLLGPHRALSFIEDLGLAGLMMNDNLFVDETASMREYKL</sequence>
<dbReference type="InterPro" id="IPR003374">
    <property type="entry name" value="ApbE-like_sf"/>
</dbReference>
<proteinExistence type="inferred from homology"/>
<protein>
    <recommendedName>
        <fullName evidence="2 10">FAD:protein FMN transferase</fullName>
        <ecNumber evidence="1 10">2.7.1.180</ecNumber>
    </recommendedName>
    <alternativeName>
        <fullName evidence="8 10">Flavin transferase</fullName>
    </alternativeName>
</protein>
<dbReference type="GO" id="GO:0016740">
    <property type="term" value="F:transferase activity"/>
    <property type="evidence" value="ECO:0007669"/>
    <property type="project" value="UniProtKB-UniRule"/>
</dbReference>
<evidence type="ECO:0000256" key="10">
    <source>
        <dbReference type="PIRNR" id="PIRNR006268"/>
    </source>
</evidence>
<name>A0A2T2XF65_9FIRM</name>
<evidence type="ECO:0000256" key="1">
    <source>
        <dbReference type="ARBA" id="ARBA00011955"/>
    </source>
</evidence>
<evidence type="ECO:0000313" key="12">
    <source>
        <dbReference type="EMBL" id="PSR33062.1"/>
    </source>
</evidence>
<keyword evidence="7 10" id="KW-0460">Magnesium</keyword>
<evidence type="ECO:0000256" key="2">
    <source>
        <dbReference type="ARBA" id="ARBA00016337"/>
    </source>
</evidence>